<proteinExistence type="predicted"/>
<dbReference type="Proteomes" id="UP000176864">
    <property type="component" value="Unassembled WGS sequence"/>
</dbReference>
<dbReference type="EMBL" id="MFEK01000014">
    <property type="protein sequence ID" value="OGE78191.1"/>
    <property type="molecule type" value="Genomic_DNA"/>
</dbReference>
<evidence type="ECO:0000313" key="1">
    <source>
        <dbReference type="EMBL" id="OGE78191.1"/>
    </source>
</evidence>
<protein>
    <submittedName>
        <fullName evidence="1">Uncharacterized protein</fullName>
    </submittedName>
</protein>
<organism evidence="1 2">
    <name type="scientific">Candidatus Doudnabacteria bacterium RIFCSPHIGHO2_01_FULL_46_14</name>
    <dbReference type="NCBI Taxonomy" id="1817824"/>
    <lineage>
        <taxon>Bacteria</taxon>
        <taxon>Candidatus Doudnaibacteriota</taxon>
    </lineage>
</organism>
<reference evidence="1 2" key="1">
    <citation type="journal article" date="2016" name="Nat. Commun.">
        <title>Thousands of microbial genomes shed light on interconnected biogeochemical processes in an aquifer system.</title>
        <authorList>
            <person name="Anantharaman K."/>
            <person name="Brown C.T."/>
            <person name="Hug L.A."/>
            <person name="Sharon I."/>
            <person name="Castelle C.J."/>
            <person name="Probst A.J."/>
            <person name="Thomas B.C."/>
            <person name="Singh A."/>
            <person name="Wilkins M.J."/>
            <person name="Karaoz U."/>
            <person name="Brodie E.L."/>
            <person name="Williams K.H."/>
            <person name="Hubbard S.S."/>
            <person name="Banfield J.F."/>
        </authorList>
    </citation>
    <scope>NUCLEOTIDE SEQUENCE [LARGE SCALE GENOMIC DNA]</scope>
</reference>
<sequence length="157" mass="18316">MFIQYLRELINPHKPQPSRSEEVMAAFAKAENLIIEMLSMFPDMPELARHYEHDLEFDTPVPLDFLSKFMTMRAEMEIALLGLRKFTLPEPEKLVAMKAGLSLEGRAPMDLGWDKQKEKLLGDRIMQFKEYIESIRLLTPPHIANIFIVKKWEARQG</sequence>
<evidence type="ECO:0000313" key="2">
    <source>
        <dbReference type="Proteomes" id="UP000176864"/>
    </source>
</evidence>
<comment type="caution">
    <text evidence="1">The sequence shown here is derived from an EMBL/GenBank/DDBJ whole genome shotgun (WGS) entry which is preliminary data.</text>
</comment>
<gene>
    <name evidence="1" type="ORF">A2751_03475</name>
</gene>
<name>A0A1F5NKG0_9BACT</name>
<accession>A0A1F5NKG0</accession>
<dbReference type="AlphaFoldDB" id="A0A1F5NKG0"/>
<dbReference type="STRING" id="1817824.A2751_03475"/>